<dbReference type="GO" id="GO:0020037">
    <property type="term" value="F:heme binding"/>
    <property type="evidence" value="ECO:0007669"/>
    <property type="project" value="InterPro"/>
</dbReference>
<evidence type="ECO:0000256" key="21">
    <source>
        <dbReference type="RuleBase" id="RU000370"/>
    </source>
</evidence>
<keyword evidence="19 22" id="KW-0472">Membrane</keyword>
<feature type="transmembrane region" description="Helical" evidence="22">
    <location>
        <begin position="190"/>
        <end position="216"/>
    </location>
</feature>
<dbReference type="CDD" id="cd01663">
    <property type="entry name" value="Cyt_c_Oxidase_I"/>
    <property type="match status" value="1"/>
</dbReference>
<keyword evidence="7 22" id="KW-1003">Cell membrane</keyword>
<keyword evidence="16 22" id="KW-0408">Iron</keyword>
<keyword evidence="8 21" id="KW-0349">Heme</keyword>
<keyword evidence="10 21" id="KW-0812">Transmembrane</keyword>
<dbReference type="SUPFAM" id="SSF81442">
    <property type="entry name" value="Cytochrome c oxidase subunit I-like"/>
    <property type="match status" value="1"/>
</dbReference>
<evidence type="ECO:0000256" key="9">
    <source>
        <dbReference type="ARBA" id="ARBA00022660"/>
    </source>
</evidence>
<feature type="transmembrane region" description="Helical" evidence="22">
    <location>
        <begin position="382"/>
        <end position="401"/>
    </location>
</feature>
<dbReference type="GO" id="GO:0005886">
    <property type="term" value="C:plasma membrane"/>
    <property type="evidence" value="ECO:0007669"/>
    <property type="project" value="UniProtKB-SubCell"/>
</dbReference>
<evidence type="ECO:0000256" key="10">
    <source>
        <dbReference type="ARBA" id="ARBA00022692"/>
    </source>
</evidence>
<keyword evidence="18" id="KW-0406">Ion transport</keyword>
<comment type="cofactor">
    <cofactor evidence="1">
        <name>heme</name>
        <dbReference type="ChEBI" id="CHEBI:30413"/>
    </cofactor>
</comment>
<dbReference type="PANTHER" id="PTHR10422">
    <property type="entry name" value="CYTOCHROME C OXIDASE SUBUNIT 1"/>
    <property type="match status" value="1"/>
</dbReference>
<dbReference type="GO" id="GO:0045277">
    <property type="term" value="C:respiratory chain complex IV"/>
    <property type="evidence" value="ECO:0007669"/>
    <property type="project" value="InterPro"/>
</dbReference>
<dbReference type="Gene3D" id="1.20.210.10">
    <property type="entry name" value="Cytochrome c oxidase-like, subunit I domain"/>
    <property type="match status" value="1"/>
</dbReference>
<evidence type="ECO:0000256" key="1">
    <source>
        <dbReference type="ARBA" id="ARBA00001971"/>
    </source>
</evidence>
<dbReference type="InterPro" id="IPR033944">
    <property type="entry name" value="Cyt_c_oxase_su1_dom"/>
</dbReference>
<organism evidence="24 25">
    <name type="scientific">Limimaricola hongkongensis DSM 17492</name>
    <dbReference type="NCBI Taxonomy" id="1122180"/>
    <lineage>
        <taxon>Bacteria</taxon>
        <taxon>Pseudomonadati</taxon>
        <taxon>Pseudomonadota</taxon>
        <taxon>Alphaproteobacteria</taxon>
        <taxon>Rhodobacterales</taxon>
        <taxon>Paracoccaceae</taxon>
        <taxon>Limimaricola</taxon>
    </lineage>
</organism>
<accession>A0A017HBF1</accession>
<dbReference type="UniPathway" id="UPA00705"/>
<keyword evidence="25" id="KW-1185">Reference proteome</keyword>
<name>A0A017HBF1_9RHOB</name>
<evidence type="ECO:0000313" key="24">
    <source>
        <dbReference type="EMBL" id="EYD71094.1"/>
    </source>
</evidence>
<dbReference type="GO" id="GO:0016491">
    <property type="term" value="F:oxidoreductase activity"/>
    <property type="evidence" value="ECO:0007669"/>
    <property type="project" value="UniProtKB-KW"/>
</dbReference>
<feature type="transmembrane region" description="Helical" evidence="22">
    <location>
        <begin position="453"/>
        <end position="474"/>
    </location>
</feature>
<dbReference type="GO" id="GO:0046872">
    <property type="term" value="F:metal ion binding"/>
    <property type="evidence" value="ECO:0007669"/>
    <property type="project" value="UniProtKB-KW"/>
</dbReference>
<feature type="transmembrane region" description="Helical" evidence="22">
    <location>
        <begin position="142"/>
        <end position="160"/>
    </location>
</feature>
<dbReference type="GO" id="GO:0022904">
    <property type="term" value="P:respiratory electron transport chain"/>
    <property type="evidence" value="ECO:0007669"/>
    <property type="project" value="TreeGrafter"/>
</dbReference>
<feature type="domain" description="Cytochrome oxidase subunit I profile" evidence="23">
    <location>
        <begin position="21"/>
        <end position="559"/>
    </location>
</feature>
<evidence type="ECO:0000256" key="16">
    <source>
        <dbReference type="ARBA" id="ARBA00023004"/>
    </source>
</evidence>
<comment type="function">
    <text evidence="22">Cytochrome c oxidase is the component of the respiratory chain that catalyzes the reduction of oxygen to water. Subunits 1-3 form the functional core of the enzyme complex. CO I is the catalytic subunit of the enzyme. Electrons originating in cytochrome c are transferred via the copper A center of subunit 2 and heme A of subunit 1 to the bimetallic center formed by heme A3 and copper B.</text>
</comment>
<dbReference type="GO" id="GO:0004129">
    <property type="term" value="F:cytochrome-c oxidase activity"/>
    <property type="evidence" value="ECO:0007669"/>
    <property type="project" value="UniProtKB-EC"/>
</dbReference>
<dbReference type="HOGENOM" id="CLU_011899_7_3_5"/>
<keyword evidence="13" id="KW-1278">Translocase</keyword>
<feature type="transmembrane region" description="Helical" evidence="22">
    <location>
        <begin position="311"/>
        <end position="335"/>
    </location>
</feature>
<keyword evidence="14 21" id="KW-0249">Electron transport</keyword>
<evidence type="ECO:0000256" key="20">
    <source>
        <dbReference type="ARBA" id="ARBA00047816"/>
    </source>
</evidence>
<reference evidence="24 25" key="1">
    <citation type="submission" date="2013-03" db="EMBL/GenBank/DDBJ databases">
        <authorList>
            <person name="Fiebig A."/>
            <person name="Goeker M."/>
            <person name="Klenk H.-P.P."/>
        </authorList>
    </citation>
    <scope>NUCLEOTIDE SEQUENCE [LARGE SCALE GENOMIC DNA]</scope>
    <source>
        <strain evidence="24 25">DSM 17492</strain>
    </source>
</reference>
<keyword evidence="12" id="KW-0375">Hydrogen ion transport</keyword>
<evidence type="ECO:0000256" key="8">
    <source>
        <dbReference type="ARBA" id="ARBA00022617"/>
    </source>
</evidence>
<evidence type="ECO:0000256" key="22">
    <source>
        <dbReference type="RuleBase" id="RU363061"/>
    </source>
</evidence>
<dbReference type="STRING" id="1122180.Lokhon_02739"/>
<evidence type="ECO:0000256" key="13">
    <source>
        <dbReference type="ARBA" id="ARBA00022967"/>
    </source>
</evidence>
<dbReference type="GO" id="GO:0006119">
    <property type="term" value="P:oxidative phosphorylation"/>
    <property type="evidence" value="ECO:0007669"/>
    <property type="project" value="UniProtKB-UniPathway"/>
</dbReference>
<dbReference type="InterPro" id="IPR014241">
    <property type="entry name" value="Cyt_c_oxidase_su1_bac"/>
</dbReference>
<dbReference type="Pfam" id="PF00115">
    <property type="entry name" value="COX1"/>
    <property type="match status" value="1"/>
</dbReference>
<keyword evidence="17 22" id="KW-0186">Copper</keyword>
<evidence type="ECO:0000256" key="11">
    <source>
        <dbReference type="ARBA" id="ARBA00022723"/>
    </source>
</evidence>
<feature type="transmembrane region" description="Helical" evidence="22">
    <location>
        <begin position="275"/>
        <end position="299"/>
    </location>
</feature>
<dbReference type="PROSITE" id="PS00077">
    <property type="entry name" value="COX1_CUB"/>
    <property type="match status" value="1"/>
</dbReference>
<dbReference type="PANTHER" id="PTHR10422:SF18">
    <property type="entry name" value="CYTOCHROME C OXIDASE SUBUNIT 1"/>
    <property type="match status" value="1"/>
</dbReference>
<evidence type="ECO:0000256" key="2">
    <source>
        <dbReference type="ARBA" id="ARBA00001973"/>
    </source>
</evidence>
<evidence type="ECO:0000313" key="25">
    <source>
        <dbReference type="Proteomes" id="UP000025047"/>
    </source>
</evidence>
<feature type="transmembrane region" description="Helical" evidence="22">
    <location>
        <begin position="30"/>
        <end position="50"/>
    </location>
</feature>
<dbReference type="PROSITE" id="PS50855">
    <property type="entry name" value="COX1"/>
    <property type="match status" value="1"/>
</dbReference>
<dbReference type="FunFam" id="1.20.210.10:FF:000004">
    <property type="entry name" value="Cytochrome c oxidase subunit 1"/>
    <property type="match status" value="1"/>
</dbReference>
<comment type="similarity">
    <text evidence="5 21">Belongs to the heme-copper respiratory oxidase family.</text>
</comment>
<evidence type="ECO:0000256" key="6">
    <source>
        <dbReference type="ARBA" id="ARBA00022448"/>
    </source>
</evidence>
<keyword evidence="24" id="KW-0560">Oxidoreductase</keyword>
<dbReference type="OrthoDB" id="9803294at2"/>
<dbReference type="EMBL" id="APGJ01000007">
    <property type="protein sequence ID" value="EYD71094.1"/>
    <property type="molecule type" value="Genomic_DNA"/>
</dbReference>
<keyword evidence="15 22" id="KW-1133">Transmembrane helix</keyword>
<protein>
    <recommendedName>
        <fullName evidence="22">Cytochrome c oxidase subunit 1</fullName>
        <ecNumber evidence="22">7.1.1.9</ecNumber>
    </recommendedName>
</protein>
<evidence type="ECO:0000256" key="12">
    <source>
        <dbReference type="ARBA" id="ARBA00022781"/>
    </source>
</evidence>
<feature type="transmembrane region" description="Helical" evidence="22">
    <location>
        <begin position="421"/>
        <end position="441"/>
    </location>
</feature>
<comment type="cofactor">
    <cofactor evidence="2">
        <name>Cu(2+)</name>
        <dbReference type="ChEBI" id="CHEBI:29036"/>
    </cofactor>
</comment>
<feature type="transmembrane region" description="Helical" evidence="22">
    <location>
        <begin position="347"/>
        <end position="370"/>
    </location>
</feature>
<dbReference type="NCBIfam" id="TIGR02891">
    <property type="entry name" value="CtaD_CoxA"/>
    <property type="match status" value="1"/>
</dbReference>
<evidence type="ECO:0000256" key="19">
    <source>
        <dbReference type="ARBA" id="ARBA00023136"/>
    </source>
</evidence>
<gene>
    <name evidence="24" type="ORF">Lokhon_02739</name>
</gene>
<evidence type="ECO:0000259" key="23">
    <source>
        <dbReference type="PROSITE" id="PS50855"/>
    </source>
</evidence>
<proteinExistence type="inferred from homology"/>
<dbReference type="InterPro" id="IPR023615">
    <property type="entry name" value="Cyt_c_Oxase_su1_BS"/>
</dbReference>
<dbReference type="Proteomes" id="UP000025047">
    <property type="component" value="Unassembled WGS sequence"/>
</dbReference>
<comment type="catalytic activity">
    <reaction evidence="20 22">
        <text>4 Fe(II)-[cytochrome c] + O2 + 8 H(+)(in) = 4 Fe(III)-[cytochrome c] + 2 H2O + 4 H(+)(out)</text>
        <dbReference type="Rhea" id="RHEA:11436"/>
        <dbReference type="Rhea" id="RHEA-COMP:10350"/>
        <dbReference type="Rhea" id="RHEA-COMP:14399"/>
        <dbReference type="ChEBI" id="CHEBI:15377"/>
        <dbReference type="ChEBI" id="CHEBI:15378"/>
        <dbReference type="ChEBI" id="CHEBI:15379"/>
        <dbReference type="ChEBI" id="CHEBI:29033"/>
        <dbReference type="ChEBI" id="CHEBI:29034"/>
        <dbReference type="EC" id="7.1.1.9"/>
    </reaction>
</comment>
<dbReference type="GO" id="GO:0015990">
    <property type="term" value="P:electron transport coupled proton transport"/>
    <property type="evidence" value="ECO:0007669"/>
    <property type="project" value="InterPro"/>
</dbReference>
<evidence type="ECO:0000256" key="7">
    <source>
        <dbReference type="ARBA" id="ARBA00022475"/>
    </source>
</evidence>
<feature type="transmembrane region" description="Helical" evidence="22">
    <location>
        <begin position="228"/>
        <end position="255"/>
    </location>
</feature>
<dbReference type="AlphaFoldDB" id="A0A017HBF1"/>
<dbReference type="InterPro" id="IPR023616">
    <property type="entry name" value="Cyt_c_oxase-like_su1_dom"/>
</dbReference>
<dbReference type="RefSeq" id="WP_017927187.1">
    <property type="nucleotide sequence ID" value="NZ_KB822995.1"/>
</dbReference>
<evidence type="ECO:0000256" key="15">
    <source>
        <dbReference type="ARBA" id="ARBA00022989"/>
    </source>
</evidence>
<keyword evidence="9 21" id="KW-0679">Respiratory chain</keyword>
<dbReference type="PATRIC" id="fig|1122180.6.peg.2721"/>
<dbReference type="InterPro" id="IPR036927">
    <property type="entry name" value="Cyt_c_oxase-like_su1_sf"/>
</dbReference>
<dbReference type="PRINTS" id="PR01165">
    <property type="entry name" value="CYCOXIDASEI"/>
</dbReference>
<evidence type="ECO:0000256" key="17">
    <source>
        <dbReference type="ARBA" id="ARBA00023008"/>
    </source>
</evidence>
<evidence type="ECO:0000256" key="14">
    <source>
        <dbReference type="ARBA" id="ARBA00022982"/>
    </source>
</evidence>
<comment type="subcellular location">
    <subcellularLocation>
        <location evidence="3 22">Cell membrane</location>
        <topology evidence="3 22">Multi-pass membrane protein</topology>
    </subcellularLocation>
</comment>
<feature type="transmembrane region" description="Helical" evidence="22">
    <location>
        <begin position="494"/>
        <end position="518"/>
    </location>
</feature>
<evidence type="ECO:0000256" key="3">
    <source>
        <dbReference type="ARBA" id="ARBA00004651"/>
    </source>
</evidence>
<dbReference type="eggNOG" id="COG0843">
    <property type="taxonomic scope" value="Bacteria"/>
</dbReference>
<comment type="caution">
    <text evidence="24">The sequence shown here is derived from an EMBL/GenBank/DDBJ whole genome shotgun (WGS) entry which is preliminary data.</text>
</comment>
<evidence type="ECO:0000256" key="4">
    <source>
        <dbReference type="ARBA" id="ARBA00004673"/>
    </source>
</evidence>
<evidence type="ECO:0000256" key="5">
    <source>
        <dbReference type="ARBA" id="ARBA00009578"/>
    </source>
</evidence>
<dbReference type="InterPro" id="IPR000883">
    <property type="entry name" value="Cyt_C_Oxase_1"/>
</dbReference>
<feature type="transmembrane region" description="Helical" evidence="22">
    <location>
        <begin position="100"/>
        <end position="121"/>
    </location>
</feature>
<comment type="pathway">
    <text evidence="4 22">Energy metabolism; oxidative phosphorylation.</text>
</comment>
<keyword evidence="6 21" id="KW-0813">Transport</keyword>
<dbReference type="EC" id="7.1.1.9" evidence="22"/>
<keyword evidence="11 22" id="KW-0479">Metal-binding</keyword>
<evidence type="ECO:0000256" key="18">
    <source>
        <dbReference type="ARBA" id="ARBA00023065"/>
    </source>
</evidence>
<sequence length="567" mass="62741">MADAAIHGHGHDDQRGFFTRWFMSTNHKDIGILYLFAAGFVGLLSVMLTIHMRLELMQPGVQFMCAENVGGNPIATVLRSWVPTATEACTPNGHMWNVAITYHGVLMMFFVVIPALFGGFGNYFMPLQIGAPDMAFPRMNNLSFWMFIAGVALGVASLFSPGGNGQAGSGVGWVLYPPLSTSEPGMSMDLAIFAVHVSGASSILGAINIITTFLNMRTPGMTLHKVPLFAWSIFVTAWLILLALPVLAGAITMLLTDRNFGTSFFQPAGGGDPVLYQHILWFFGHPEVYIIIIPAFGIISHVIATFSKKPIFGYLPMVYAMVAIGVLGFVVWAHHMYTVGMSLTQQSYFMMATMVIAVPTGVKIFSWIATMWGGSVEFKTPMLWAFGFLFLFTVGGVTGIVLSQAGIDRAYHDTYYVVAHFHYVMSLGAVFGIFAGIYFYFPKMTGKMLPELAGKIHFWAMFIGANITFFPQHFLGRQGMPRRYIDYPEAFATWNMVSSIGAFIAFASFVFFIVVLFYTLAKGKRINAANPWNEYADTLEWTLPSPPPEHTFETLPKQSDWDRGHSH</sequence>